<dbReference type="AlphaFoldDB" id="W6ULB5"/>
<proteinExistence type="predicted"/>
<dbReference type="KEGG" id="egl:EGR_10832"/>
<keyword evidence="2" id="KW-1185">Reference proteome</keyword>
<organism evidence="1 2">
    <name type="scientific">Echinococcus granulosus</name>
    <name type="common">Hydatid tapeworm</name>
    <dbReference type="NCBI Taxonomy" id="6210"/>
    <lineage>
        <taxon>Eukaryota</taxon>
        <taxon>Metazoa</taxon>
        <taxon>Spiralia</taxon>
        <taxon>Lophotrochozoa</taxon>
        <taxon>Platyhelminthes</taxon>
        <taxon>Cestoda</taxon>
        <taxon>Eucestoda</taxon>
        <taxon>Cyclophyllidea</taxon>
        <taxon>Taeniidae</taxon>
        <taxon>Echinococcus</taxon>
        <taxon>Echinococcus granulosus group</taxon>
    </lineage>
</organism>
<reference evidence="1 2" key="1">
    <citation type="journal article" date="2013" name="Nat. Genet.">
        <title>The genome of the hydatid tapeworm Echinococcus granulosus.</title>
        <authorList>
            <person name="Zheng H."/>
            <person name="Zhang W."/>
            <person name="Zhang L."/>
            <person name="Zhang Z."/>
            <person name="Li J."/>
            <person name="Lu G."/>
            <person name="Zhu Y."/>
            <person name="Wang Y."/>
            <person name="Huang Y."/>
            <person name="Liu J."/>
            <person name="Kang H."/>
            <person name="Chen J."/>
            <person name="Wang L."/>
            <person name="Chen A."/>
            <person name="Yu S."/>
            <person name="Gao Z."/>
            <person name="Jin L."/>
            <person name="Gu W."/>
            <person name="Wang Z."/>
            <person name="Zhao L."/>
            <person name="Shi B."/>
            <person name="Wen H."/>
            <person name="Lin R."/>
            <person name="Jones M.K."/>
            <person name="Brejova B."/>
            <person name="Vinar T."/>
            <person name="Zhao G."/>
            <person name="McManus D.P."/>
            <person name="Chen Z."/>
            <person name="Zhou Y."/>
            <person name="Wang S."/>
        </authorList>
    </citation>
    <scope>NUCLEOTIDE SEQUENCE [LARGE SCALE GENOMIC DNA]</scope>
</reference>
<sequence>MTSPQTVGACLNPCLQLHELSLSQTSTQYIYICPGFWRALGHLISKIGWLIQSLNIDTPNSTRLLQEPVFKNSFEYSQIIDINWKQKRQILSFLFLADVKHFGIFEEFLNIKILLKGITEVQN</sequence>
<name>W6ULB5_ECHGR</name>
<comment type="caution">
    <text evidence="1">The sequence shown here is derived from an EMBL/GenBank/DDBJ whole genome shotgun (WGS) entry which is preliminary data.</text>
</comment>
<evidence type="ECO:0000313" key="2">
    <source>
        <dbReference type="Proteomes" id="UP000019149"/>
    </source>
</evidence>
<dbReference type="GeneID" id="36346547"/>
<dbReference type="Proteomes" id="UP000019149">
    <property type="component" value="Unassembled WGS sequence"/>
</dbReference>
<evidence type="ECO:0000313" key="1">
    <source>
        <dbReference type="EMBL" id="EUB54309.1"/>
    </source>
</evidence>
<protein>
    <submittedName>
        <fullName evidence="1">Uncharacterized protein</fullName>
    </submittedName>
</protein>
<gene>
    <name evidence="1" type="ORF">EGR_10832</name>
</gene>
<accession>W6ULB5</accession>
<dbReference type="RefSeq" id="XP_024345505.1">
    <property type="nucleotide sequence ID" value="XM_024500081.1"/>
</dbReference>
<dbReference type="EMBL" id="APAU02000279">
    <property type="protein sequence ID" value="EUB54309.1"/>
    <property type="molecule type" value="Genomic_DNA"/>
</dbReference>
<dbReference type="CTD" id="36346547"/>